<dbReference type="RefSeq" id="WP_113952143.1">
    <property type="nucleotide sequence ID" value="NZ_QNQU01000048.1"/>
</dbReference>
<evidence type="ECO:0000256" key="1">
    <source>
        <dbReference type="SAM" id="Phobius"/>
    </source>
</evidence>
<evidence type="ECO:0000313" key="2">
    <source>
        <dbReference type="EMBL" id="RBQ02214.1"/>
    </source>
</evidence>
<evidence type="ECO:0000313" key="3">
    <source>
        <dbReference type="Proteomes" id="UP000252081"/>
    </source>
</evidence>
<feature type="transmembrane region" description="Helical" evidence="1">
    <location>
        <begin position="6"/>
        <end position="27"/>
    </location>
</feature>
<organism evidence="2 3">
    <name type="scientific">Pedobacter miscanthi</name>
    <dbReference type="NCBI Taxonomy" id="2259170"/>
    <lineage>
        <taxon>Bacteria</taxon>
        <taxon>Pseudomonadati</taxon>
        <taxon>Bacteroidota</taxon>
        <taxon>Sphingobacteriia</taxon>
        <taxon>Sphingobacteriales</taxon>
        <taxon>Sphingobacteriaceae</taxon>
        <taxon>Pedobacter</taxon>
    </lineage>
</organism>
<dbReference type="OrthoDB" id="193443at2"/>
<dbReference type="EMBL" id="QNQU01000048">
    <property type="protein sequence ID" value="RBQ02214.1"/>
    <property type="molecule type" value="Genomic_DNA"/>
</dbReference>
<sequence length="115" mass="13041">MDYNILGYGVFITVIVFIIIVVGKICYRNGNIFVAELIPDHLDLCQQINKSLLVSYYLVNIGYCAMTLVGWETITSSQQLVELMAIKVATIVCILSILHYLNIYLLTKTIHKLIK</sequence>
<dbReference type="Proteomes" id="UP000252081">
    <property type="component" value="Unassembled WGS sequence"/>
</dbReference>
<keyword evidence="3" id="KW-1185">Reference proteome</keyword>
<feature type="transmembrane region" description="Helical" evidence="1">
    <location>
        <begin position="83"/>
        <end position="106"/>
    </location>
</feature>
<accession>A0A366KM92</accession>
<reference evidence="2 3" key="1">
    <citation type="submission" date="2018-07" db="EMBL/GenBank/DDBJ databases">
        <title>A draft genome of a endophytic bacteria, a new species of Pedobacter.</title>
        <authorList>
            <person name="Zhang Z.D."/>
            <person name="Chen Z.J."/>
        </authorList>
    </citation>
    <scope>NUCLEOTIDE SEQUENCE [LARGE SCALE GENOMIC DNA]</scope>
    <source>
        <strain evidence="2 3">RS10</strain>
    </source>
</reference>
<protein>
    <submittedName>
        <fullName evidence="2">Uncharacterized protein</fullName>
    </submittedName>
</protein>
<comment type="caution">
    <text evidence="2">The sequence shown here is derived from an EMBL/GenBank/DDBJ whole genome shotgun (WGS) entry which is preliminary data.</text>
</comment>
<keyword evidence="1" id="KW-0472">Membrane</keyword>
<dbReference type="AlphaFoldDB" id="A0A366KM92"/>
<keyword evidence="1" id="KW-1133">Transmembrane helix</keyword>
<keyword evidence="1" id="KW-0812">Transmembrane</keyword>
<feature type="transmembrane region" description="Helical" evidence="1">
    <location>
        <begin position="52"/>
        <end position="71"/>
    </location>
</feature>
<proteinExistence type="predicted"/>
<gene>
    <name evidence="2" type="ORF">DRW42_27870</name>
</gene>
<name>A0A366KM92_9SPHI</name>